<dbReference type="AlphaFoldDB" id="A0A0A1UGP5"/>
<dbReference type="RefSeq" id="XP_004261805.1">
    <property type="nucleotide sequence ID" value="XM_004261757.1"/>
</dbReference>
<dbReference type="GeneID" id="14893824"/>
<dbReference type="OMA" id="NDYCNIY"/>
<sequence>MNMSAFRPVDSSLYEVCSQFITERVVNKTPTPNADREKCTQSPKFVKVISSKQRKNKRFWSPEEKTFAINKAKQIGLARAARVLQNEYSSVYGDLSPSTLQYWSQRDREGTLKN</sequence>
<organism evidence="1 2">
    <name type="scientific">Entamoeba invadens IP1</name>
    <dbReference type="NCBI Taxonomy" id="370355"/>
    <lineage>
        <taxon>Eukaryota</taxon>
        <taxon>Amoebozoa</taxon>
        <taxon>Evosea</taxon>
        <taxon>Archamoebae</taxon>
        <taxon>Mastigamoebida</taxon>
        <taxon>Entamoebidae</taxon>
        <taxon>Entamoeba</taxon>
    </lineage>
</organism>
<protein>
    <submittedName>
        <fullName evidence="1">Uncharacterized protein</fullName>
    </submittedName>
</protein>
<reference evidence="1 2" key="1">
    <citation type="submission" date="2012-10" db="EMBL/GenBank/DDBJ databases">
        <authorList>
            <person name="Zafar N."/>
            <person name="Inman J."/>
            <person name="Hall N."/>
            <person name="Lorenzi H."/>
            <person name="Caler E."/>
        </authorList>
    </citation>
    <scope>NUCLEOTIDE SEQUENCE [LARGE SCALE GENOMIC DNA]</scope>
    <source>
        <strain evidence="1 2">IP1</strain>
    </source>
</reference>
<accession>A0A0A1UGP5</accession>
<keyword evidence="2" id="KW-1185">Reference proteome</keyword>
<dbReference type="VEuPathDB" id="AmoebaDB:EIN_252780"/>
<name>A0A0A1UGP5_ENTIV</name>
<dbReference type="EMBL" id="KB206169">
    <property type="protein sequence ID" value="ELP95034.1"/>
    <property type="molecule type" value="Genomic_DNA"/>
</dbReference>
<evidence type="ECO:0000313" key="2">
    <source>
        <dbReference type="Proteomes" id="UP000014680"/>
    </source>
</evidence>
<dbReference type="Proteomes" id="UP000014680">
    <property type="component" value="Unassembled WGS sequence"/>
</dbReference>
<gene>
    <name evidence="1" type="ORF">EIN_252780</name>
</gene>
<dbReference type="OrthoDB" id="29224at2759"/>
<dbReference type="KEGG" id="eiv:EIN_252780"/>
<proteinExistence type="predicted"/>
<evidence type="ECO:0000313" key="1">
    <source>
        <dbReference type="EMBL" id="ELP95034.1"/>
    </source>
</evidence>